<dbReference type="KEGG" id="salq:SYNTR_0746"/>
<evidence type="ECO:0000313" key="2">
    <source>
        <dbReference type="EMBL" id="QGT99339.1"/>
    </source>
</evidence>
<protein>
    <submittedName>
        <fullName evidence="2">MBL-fold metallo-hydrolase superfamily</fullName>
    </submittedName>
</protein>
<dbReference type="SMART" id="SM00849">
    <property type="entry name" value="Lactamase_B"/>
    <property type="match status" value="1"/>
</dbReference>
<dbReference type="AlphaFoldDB" id="A0A6I6DAC4"/>
<organism evidence="2 3">
    <name type="scientific">Candidatus Syntrophocurvum alkaliphilum</name>
    <dbReference type="NCBI Taxonomy" id="2293317"/>
    <lineage>
        <taxon>Bacteria</taxon>
        <taxon>Bacillati</taxon>
        <taxon>Bacillota</taxon>
        <taxon>Clostridia</taxon>
        <taxon>Eubacteriales</taxon>
        <taxon>Syntrophomonadaceae</taxon>
        <taxon>Candidatus Syntrophocurvum</taxon>
    </lineage>
</organism>
<dbReference type="PANTHER" id="PTHR42951">
    <property type="entry name" value="METALLO-BETA-LACTAMASE DOMAIN-CONTAINING"/>
    <property type="match status" value="1"/>
</dbReference>
<reference evidence="3" key="1">
    <citation type="journal article" date="2019" name="Microbiology">
        <title>Complete Genome Sequence of an Uncultured Bacterium of the Candidate Phylum Bipolaricaulota.</title>
        <authorList>
            <person name="Kadnikov V.V."/>
            <person name="Mardanov A.V."/>
            <person name="Beletsky A.V."/>
            <person name="Frank Y.A."/>
            <person name="Karnachuk O.V."/>
            <person name="Ravin N.V."/>
        </authorList>
    </citation>
    <scope>NUCLEOTIDE SEQUENCE [LARGE SCALE GENOMIC DNA]</scope>
</reference>
<dbReference type="RefSeq" id="WP_156203247.1">
    <property type="nucleotide sequence ID" value="NZ_CP046457.1"/>
</dbReference>
<evidence type="ECO:0000259" key="1">
    <source>
        <dbReference type="SMART" id="SM00849"/>
    </source>
</evidence>
<dbReference type="Gene3D" id="3.60.15.10">
    <property type="entry name" value="Ribonuclease Z/Hydroxyacylglutathione hydrolase-like"/>
    <property type="match status" value="1"/>
</dbReference>
<gene>
    <name evidence="2" type="ORF">SYNTR_0746</name>
</gene>
<accession>A0A6I6DAC4</accession>
<sequence>MKKLTENVIQLGNRHFNYFLVGQKEAAILECGVTSGVATLKSQWTKLQEKPHVKYIIAMHAHFDHVCGIPALQEFFSEAKIISSKEAQKVMAKSKIIDDFFYQDEKMSETLVSQGIIPDKPNATYVSNILVDQVVGENDIINLSGGIELKFLITPGHSPCSVACYLPKDQVMFLSDAAGFQISDLEIFPVFFQGYEQYIETIKRLMGYPTQVLGIPHERIWVKDEVNFFYQRALNAAQHAFICIEKMIDKGTDEQIIEKELFSYYYRGNLKIYTPENIQTCIKLLIRRVKECL</sequence>
<feature type="domain" description="Metallo-beta-lactamase" evidence="1">
    <location>
        <begin position="14"/>
        <end position="217"/>
    </location>
</feature>
<dbReference type="SUPFAM" id="SSF56281">
    <property type="entry name" value="Metallo-hydrolase/oxidoreductase"/>
    <property type="match status" value="1"/>
</dbReference>
<dbReference type="EMBL" id="CP046457">
    <property type="protein sequence ID" value="QGT99339.1"/>
    <property type="molecule type" value="Genomic_DNA"/>
</dbReference>
<dbReference type="Proteomes" id="UP000426444">
    <property type="component" value="Chromosome"/>
</dbReference>
<keyword evidence="3" id="KW-1185">Reference proteome</keyword>
<evidence type="ECO:0000313" key="3">
    <source>
        <dbReference type="Proteomes" id="UP000426444"/>
    </source>
</evidence>
<dbReference type="InterPro" id="IPR050855">
    <property type="entry name" value="NDM-1-like"/>
</dbReference>
<dbReference type="InterPro" id="IPR001279">
    <property type="entry name" value="Metallo-B-lactamas"/>
</dbReference>
<dbReference type="OrthoDB" id="9802248at2"/>
<name>A0A6I6DAC4_9FIRM</name>
<keyword evidence="2" id="KW-0378">Hydrolase</keyword>
<proteinExistence type="predicted"/>
<dbReference type="GO" id="GO:0016787">
    <property type="term" value="F:hydrolase activity"/>
    <property type="evidence" value="ECO:0007669"/>
    <property type="project" value="UniProtKB-KW"/>
</dbReference>
<dbReference type="PANTHER" id="PTHR42951:SF22">
    <property type="entry name" value="METALLO BETA-LACTAMASE SUPERFAMILY LIPOPROTEIN"/>
    <property type="match status" value="1"/>
</dbReference>
<dbReference type="InterPro" id="IPR036866">
    <property type="entry name" value="RibonucZ/Hydroxyglut_hydro"/>
</dbReference>
<dbReference type="Pfam" id="PF00753">
    <property type="entry name" value="Lactamase_B"/>
    <property type="match status" value="1"/>
</dbReference>